<protein>
    <submittedName>
        <fullName evidence="2">ATPase involved in DNA repair</fullName>
    </submittedName>
</protein>
<evidence type="ECO:0000313" key="2">
    <source>
        <dbReference type="EMBL" id="EKC52493.1"/>
    </source>
</evidence>
<reference evidence="2" key="1">
    <citation type="journal article" date="2013" name="Environ. Microbiol.">
        <title>Microbiota from the distal guts of lean and obese adolescents exhibit partial functional redundancy besides clear differences in community structure.</title>
        <authorList>
            <person name="Ferrer M."/>
            <person name="Ruiz A."/>
            <person name="Lanza F."/>
            <person name="Haange S.B."/>
            <person name="Oberbach A."/>
            <person name="Till H."/>
            <person name="Bargiela R."/>
            <person name="Campoy C."/>
            <person name="Segura M.T."/>
            <person name="Richter M."/>
            <person name="von Bergen M."/>
            <person name="Seifert J."/>
            <person name="Suarez A."/>
        </authorList>
    </citation>
    <scope>NUCLEOTIDE SEQUENCE</scope>
</reference>
<proteinExistence type="predicted"/>
<organism evidence="2">
    <name type="scientific">human gut metagenome</name>
    <dbReference type="NCBI Taxonomy" id="408170"/>
    <lineage>
        <taxon>unclassified sequences</taxon>
        <taxon>metagenomes</taxon>
        <taxon>organismal metagenomes</taxon>
    </lineage>
</organism>
<comment type="caution">
    <text evidence="2">The sequence shown here is derived from an EMBL/GenBank/DDBJ whole genome shotgun (WGS) entry which is preliminary data.</text>
</comment>
<dbReference type="AlphaFoldDB" id="K1S4S0"/>
<dbReference type="EMBL" id="AJWZ01009020">
    <property type="protein sequence ID" value="EKC52493.1"/>
    <property type="molecule type" value="Genomic_DNA"/>
</dbReference>
<keyword evidence="1" id="KW-0175">Coiled coil</keyword>
<gene>
    <name evidence="2" type="ORF">OBE_13060</name>
</gene>
<sequence length="165" mass="18763">KYSSVEELLNAAKACADKAEQIKSEIDLAQSELSNAKSDFDSKVSVENETAKQLKSFESELENKKSELDIVLSENNILECPDFNLLTEDSIKELKRDAETFTDSLKKSRATVEACEKSVEGKQREDVLKINELIDSYTSEKEKWDNLYTAGDRSLHNNLKHLQQR</sequence>
<feature type="coiled-coil region" evidence="1">
    <location>
        <begin position="5"/>
        <end position="111"/>
    </location>
</feature>
<accession>K1S4S0</accession>
<name>K1S4S0_9ZZZZ</name>
<feature type="non-terminal residue" evidence="2">
    <location>
        <position position="1"/>
    </location>
</feature>
<evidence type="ECO:0000256" key="1">
    <source>
        <dbReference type="SAM" id="Coils"/>
    </source>
</evidence>